<dbReference type="AlphaFoldDB" id="A0A382G9S8"/>
<name>A0A382G9S8_9ZZZZ</name>
<dbReference type="GO" id="GO:0016301">
    <property type="term" value="F:kinase activity"/>
    <property type="evidence" value="ECO:0007669"/>
    <property type="project" value="InterPro"/>
</dbReference>
<dbReference type="InterPro" id="IPR013815">
    <property type="entry name" value="ATP_grasp_subdomain_1"/>
</dbReference>
<dbReference type="GO" id="GO:0005524">
    <property type="term" value="F:ATP binding"/>
    <property type="evidence" value="ECO:0007669"/>
    <property type="project" value="InterPro"/>
</dbReference>
<dbReference type="GO" id="GO:0050242">
    <property type="term" value="F:pyruvate, phosphate dikinase activity"/>
    <property type="evidence" value="ECO:0007669"/>
    <property type="project" value="InterPro"/>
</dbReference>
<evidence type="ECO:0000313" key="2">
    <source>
        <dbReference type="EMBL" id="SVB71602.1"/>
    </source>
</evidence>
<dbReference type="InterPro" id="IPR002192">
    <property type="entry name" value="PPDK_AMP/ATP-bd"/>
</dbReference>
<dbReference type="PANTHER" id="PTHR22931">
    <property type="entry name" value="PHOSPHOENOLPYRUVATE DIKINASE-RELATED"/>
    <property type="match status" value="1"/>
</dbReference>
<dbReference type="InterPro" id="IPR010121">
    <property type="entry name" value="Pyruvate_phosphate_dikinase"/>
</dbReference>
<proteinExistence type="predicted"/>
<dbReference type="Pfam" id="PF01326">
    <property type="entry name" value="PPDK_N"/>
    <property type="match status" value="1"/>
</dbReference>
<dbReference type="PANTHER" id="PTHR22931:SF9">
    <property type="entry name" value="PYRUVATE, PHOSPHATE DIKINASE 1, CHLOROPLASTIC"/>
    <property type="match status" value="1"/>
</dbReference>
<dbReference type="SUPFAM" id="SSF56059">
    <property type="entry name" value="Glutathione synthetase ATP-binding domain-like"/>
    <property type="match status" value="1"/>
</dbReference>
<feature type="non-terminal residue" evidence="2">
    <location>
        <position position="120"/>
    </location>
</feature>
<dbReference type="Gene3D" id="3.30.1490.20">
    <property type="entry name" value="ATP-grasp fold, A domain"/>
    <property type="match status" value="1"/>
</dbReference>
<accession>A0A382G9S8</accession>
<evidence type="ECO:0000259" key="1">
    <source>
        <dbReference type="Pfam" id="PF01326"/>
    </source>
</evidence>
<sequence>MSKMKYVYFFGGKKADGNTTMKNLLGGKGANLAEMANIGLPVPPGFTIPTDICTTYYELGGSYPDGLEEQVNDAISEMGVIRGGTFGDPDNPLLVSVRSGARQSMPGMMETILNVGLTTK</sequence>
<protein>
    <recommendedName>
        <fullName evidence="1">Pyruvate phosphate dikinase AMP/ATP-binding domain-containing protein</fullName>
    </recommendedName>
</protein>
<gene>
    <name evidence="2" type="ORF">METZ01_LOCUS224456</name>
</gene>
<feature type="domain" description="Pyruvate phosphate dikinase AMP/ATP-binding" evidence="1">
    <location>
        <begin position="23"/>
        <end position="77"/>
    </location>
</feature>
<reference evidence="2" key="1">
    <citation type="submission" date="2018-05" db="EMBL/GenBank/DDBJ databases">
        <authorList>
            <person name="Lanie J.A."/>
            <person name="Ng W.-L."/>
            <person name="Kazmierczak K.M."/>
            <person name="Andrzejewski T.M."/>
            <person name="Davidsen T.M."/>
            <person name="Wayne K.J."/>
            <person name="Tettelin H."/>
            <person name="Glass J.I."/>
            <person name="Rusch D."/>
            <person name="Podicherti R."/>
            <person name="Tsui H.-C.T."/>
            <person name="Winkler M.E."/>
        </authorList>
    </citation>
    <scope>NUCLEOTIDE SEQUENCE</scope>
</reference>
<dbReference type="EMBL" id="UINC01054194">
    <property type="protein sequence ID" value="SVB71602.1"/>
    <property type="molecule type" value="Genomic_DNA"/>
</dbReference>
<organism evidence="2">
    <name type="scientific">marine metagenome</name>
    <dbReference type="NCBI Taxonomy" id="408172"/>
    <lineage>
        <taxon>unclassified sequences</taxon>
        <taxon>metagenomes</taxon>
        <taxon>ecological metagenomes</taxon>
    </lineage>
</organism>